<name>H5XKF9_9PSEU</name>
<dbReference type="EMBL" id="CM001440">
    <property type="protein sequence ID" value="EHR59792.1"/>
    <property type="molecule type" value="Genomic_DNA"/>
</dbReference>
<dbReference type="Proteomes" id="UP000002791">
    <property type="component" value="Chromosome"/>
</dbReference>
<accession>H5XKF9</accession>
<reference evidence="1 2" key="1">
    <citation type="submission" date="2011-11" db="EMBL/GenBank/DDBJ databases">
        <title>The Noncontiguous Finished sequence of Saccharomonospora cyanea NA-134.</title>
        <authorList>
            <consortium name="US DOE Joint Genome Institute"/>
            <person name="Lucas S."/>
            <person name="Han J."/>
            <person name="Lapidus A."/>
            <person name="Cheng J.-F."/>
            <person name="Goodwin L."/>
            <person name="Pitluck S."/>
            <person name="Peters L."/>
            <person name="Ovchinnikova G."/>
            <person name="Lu M."/>
            <person name="Detter J.C."/>
            <person name="Han C."/>
            <person name="Tapia R."/>
            <person name="Land M."/>
            <person name="Hauser L."/>
            <person name="Kyrpides N."/>
            <person name="Ivanova N."/>
            <person name="Pagani I."/>
            <person name="Brambilla E.-M."/>
            <person name="Klenk H.-P."/>
            <person name="Woyke T."/>
        </authorList>
    </citation>
    <scope>NUCLEOTIDE SEQUENCE [LARGE SCALE GENOMIC DNA]</scope>
    <source>
        <strain evidence="1 2">NA-134</strain>
    </source>
</reference>
<dbReference type="HOGENOM" id="CLU_191539_0_0_11"/>
<evidence type="ECO:0000313" key="1">
    <source>
        <dbReference type="EMBL" id="EHR59792.1"/>
    </source>
</evidence>
<evidence type="ECO:0000313" key="2">
    <source>
        <dbReference type="Proteomes" id="UP000002791"/>
    </source>
</evidence>
<dbReference type="RefSeq" id="WP_005453922.1">
    <property type="nucleotide sequence ID" value="NZ_CM001440.1"/>
</dbReference>
<keyword evidence="2" id="KW-1185">Reference proteome</keyword>
<gene>
    <name evidence="1" type="ORF">SaccyDRAFT_0873</name>
</gene>
<organism evidence="1 2">
    <name type="scientific">Saccharomonospora cyanea NA-134</name>
    <dbReference type="NCBI Taxonomy" id="882082"/>
    <lineage>
        <taxon>Bacteria</taxon>
        <taxon>Bacillati</taxon>
        <taxon>Actinomycetota</taxon>
        <taxon>Actinomycetes</taxon>
        <taxon>Pseudonocardiales</taxon>
        <taxon>Pseudonocardiaceae</taxon>
        <taxon>Saccharomonospora</taxon>
    </lineage>
</organism>
<dbReference type="AlphaFoldDB" id="H5XKF9"/>
<sequence length="86" mass="10280">MTTTLFRERQLPHRTATHRVVRFIPFPTLTNKEYTAMLMHEELARERIRDMLQSAAEQREARAAGNTRRWARVVGWAQRRAHRNHS</sequence>
<proteinExistence type="predicted"/>
<dbReference type="STRING" id="882082.SaccyDRAFT_0873"/>
<protein>
    <submittedName>
        <fullName evidence="1">Uncharacterized protein</fullName>
    </submittedName>
</protein>